<dbReference type="InterPro" id="IPR051181">
    <property type="entry name" value="CAF1_poly(A)_ribonucleases"/>
</dbReference>
<proteinExistence type="inferred from homology"/>
<dbReference type="OrthoDB" id="1432093at2759"/>
<comment type="similarity">
    <text evidence="1">Belongs to the CAF1 family.</text>
</comment>
<dbReference type="STRING" id="145388.A0A0D2JZX9"/>
<dbReference type="GO" id="GO:0000175">
    <property type="term" value="F:3'-5'-RNA exonuclease activity"/>
    <property type="evidence" value="ECO:0007669"/>
    <property type="project" value="TreeGrafter"/>
</dbReference>
<dbReference type="Gene3D" id="3.30.420.10">
    <property type="entry name" value="Ribonuclease H-like superfamily/Ribonuclease H"/>
    <property type="match status" value="2"/>
</dbReference>
<dbReference type="InterPro" id="IPR036397">
    <property type="entry name" value="RNaseH_sf"/>
</dbReference>
<dbReference type="Pfam" id="PF04857">
    <property type="entry name" value="CAF1"/>
    <property type="match status" value="2"/>
</dbReference>
<dbReference type="RefSeq" id="XP_013903057.1">
    <property type="nucleotide sequence ID" value="XM_014047603.1"/>
</dbReference>
<protein>
    <submittedName>
        <fullName evidence="3">Uncharacterized protein</fullName>
    </submittedName>
</protein>
<evidence type="ECO:0000313" key="4">
    <source>
        <dbReference type="Proteomes" id="UP000054498"/>
    </source>
</evidence>
<dbReference type="InterPro" id="IPR006941">
    <property type="entry name" value="RNase_CAF1"/>
</dbReference>
<dbReference type="SUPFAM" id="SSF53098">
    <property type="entry name" value="Ribonuclease H-like"/>
    <property type="match status" value="2"/>
</dbReference>
<sequence>MTGLFLEQARSEYLDDVQDRYEKMKESSKAFLITQYGLSCFEHVPGGSGGEGGGREAYVARTFNFWIFPQPVPSSLGSLVPEAVANRRFTCEAGSMAFLSEQARAPCAHTSLLLGEGRLPPRGGRIAYGCWRRQPAPTGMLPAKTGSPRCSGGTATERHTRALLTGFDFNKCIGQGIPFMASRQRDNVLAQVERARERGASDQFSSQPKVEVTDEADLAFALAGPRFTADGHRGFIIRKVEQRNRAPTLVLIRAADAAAAAALERQQSEQQVAAVHEAAGFAAVFDLMRKSGKPAVGHNLAFDLAYSLISFAEGWLPNTWREYRQLARTWLPGGVYDTKYVSRQLPEVFGRETSLSDVYAGLVEGGRELEVDALFARAAAAAARAGATAEAAQLPQITHAAGFDKYRGLAPGAKAHEAGYDAYMTGAAFACLLPLLRAKAAADPGFLPRLGAAPPPPPSDGEQQQQQQQQQEEQQEAREGPGAPGPLAIVEGLKGRVNLTYSDMPYVALWGEDPLPQRPTAAHISWEEGGLSDEDGASAANGGNGGLRRGDTVKLVVRRLQQVLPRGEDGRPAKVRLTLLSRNTALAELEDATAVALLAAELPRSGGAVSAVPYWQYASERYARFASESAATAVAAVGTIRAAGAAADGDAQRAAKRLRTLEVDAAAGGGAGAMDVDGGQGAGSGGTPAASRCSIM</sequence>
<evidence type="ECO:0000256" key="2">
    <source>
        <dbReference type="SAM" id="MobiDB-lite"/>
    </source>
</evidence>
<dbReference type="GeneID" id="25736800"/>
<dbReference type="PANTHER" id="PTHR15092:SF47">
    <property type="entry name" value="POLY(A)-SPECIFIC EXORIBONUCLEASE PARN"/>
    <property type="match status" value="1"/>
</dbReference>
<dbReference type="GO" id="GO:0003723">
    <property type="term" value="F:RNA binding"/>
    <property type="evidence" value="ECO:0007669"/>
    <property type="project" value="TreeGrafter"/>
</dbReference>
<dbReference type="EMBL" id="KK100737">
    <property type="protein sequence ID" value="KIZ04038.1"/>
    <property type="molecule type" value="Genomic_DNA"/>
</dbReference>
<evidence type="ECO:0000313" key="3">
    <source>
        <dbReference type="EMBL" id="KIZ04038.1"/>
    </source>
</evidence>
<dbReference type="AlphaFoldDB" id="A0A0D2JZX9"/>
<organism evidence="3 4">
    <name type="scientific">Monoraphidium neglectum</name>
    <dbReference type="NCBI Taxonomy" id="145388"/>
    <lineage>
        <taxon>Eukaryota</taxon>
        <taxon>Viridiplantae</taxon>
        <taxon>Chlorophyta</taxon>
        <taxon>core chlorophytes</taxon>
        <taxon>Chlorophyceae</taxon>
        <taxon>CS clade</taxon>
        <taxon>Sphaeropleales</taxon>
        <taxon>Selenastraceae</taxon>
        <taxon>Monoraphidium</taxon>
    </lineage>
</organism>
<dbReference type="Proteomes" id="UP000054498">
    <property type="component" value="Unassembled WGS sequence"/>
</dbReference>
<name>A0A0D2JZX9_9CHLO</name>
<gene>
    <name evidence="3" type="ORF">MNEG_3922</name>
</gene>
<reference evidence="3 4" key="1">
    <citation type="journal article" date="2013" name="BMC Genomics">
        <title>Reconstruction of the lipid metabolism for the microalga Monoraphidium neglectum from its genome sequence reveals characteristics suitable for biofuel production.</title>
        <authorList>
            <person name="Bogen C."/>
            <person name="Al-Dilaimi A."/>
            <person name="Albersmeier A."/>
            <person name="Wichmann J."/>
            <person name="Grundmann M."/>
            <person name="Rupp O."/>
            <person name="Lauersen K.J."/>
            <person name="Blifernez-Klassen O."/>
            <person name="Kalinowski J."/>
            <person name="Goesmann A."/>
            <person name="Mussgnug J.H."/>
            <person name="Kruse O."/>
        </authorList>
    </citation>
    <scope>NUCLEOTIDE SEQUENCE [LARGE SCALE GENOMIC DNA]</scope>
    <source>
        <strain evidence="3 4">SAG 48.87</strain>
    </source>
</reference>
<dbReference type="InterPro" id="IPR012337">
    <property type="entry name" value="RNaseH-like_sf"/>
</dbReference>
<feature type="compositionally biased region" description="Low complexity" evidence="2">
    <location>
        <begin position="462"/>
        <end position="472"/>
    </location>
</feature>
<keyword evidence="4" id="KW-1185">Reference proteome</keyword>
<accession>A0A0D2JZX9</accession>
<feature type="region of interest" description="Disordered" evidence="2">
    <location>
        <begin position="446"/>
        <end position="489"/>
    </location>
</feature>
<dbReference type="KEGG" id="mng:MNEG_3922"/>
<feature type="region of interest" description="Disordered" evidence="2">
    <location>
        <begin position="674"/>
        <end position="696"/>
    </location>
</feature>
<dbReference type="PANTHER" id="PTHR15092">
    <property type="entry name" value="POLY A -SPECIFIC RIBONUCLEASE/TARGET OF EGR1, MEMBER 1"/>
    <property type="match status" value="1"/>
</dbReference>
<feature type="compositionally biased region" description="Gly residues" evidence="2">
    <location>
        <begin position="674"/>
        <end position="686"/>
    </location>
</feature>
<evidence type="ECO:0000256" key="1">
    <source>
        <dbReference type="ARBA" id="ARBA00008372"/>
    </source>
</evidence>